<comment type="similarity">
    <text evidence="2">Belongs to the IQD family.</text>
</comment>
<gene>
    <name evidence="5" type="ORF">GH714_009632</name>
</gene>
<keyword evidence="6" id="KW-1185">Reference proteome</keyword>
<feature type="compositionally biased region" description="Basic residues" evidence="3">
    <location>
        <begin position="252"/>
        <end position="262"/>
    </location>
</feature>
<dbReference type="Pfam" id="PF13178">
    <property type="entry name" value="DUF4005"/>
    <property type="match status" value="1"/>
</dbReference>
<reference evidence="5 6" key="1">
    <citation type="journal article" date="2020" name="Mol. Plant">
        <title>The Chromosome-Based Rubber Tree Genome Provides New Insights into Spurge Genome Evolution and Rubber Biosynthesis.</title>
        <authorList>
            <person name="Liu J."/>
            <person name="Shi C."/>
            <person name="Shi C.C."/>
            <person name="Li W."/>
            <person name="Zhang Q.J."/>
            <person name="Zhang Y."/>
            <person name="Li K."/>
            <person name="Lu H.F."/>
            <person name="Shi C."/>
            <person name="Zhu S.T."/>
            <person name="Xiao Z.Y."/>
            <person name="Nan H."/>
            <person name="Yue Y."/>
            <person name="Zhu X.G."/>
            <person name="Wu Y."/>
            <person name="Hong X.N."/>
            <person name="Fan G.Y."/>
            <person name="Tong Y."/>
            <person name="Zhang D."/>
            <person name="Mao C.L."/>
            <person name="Liu Y.L."/>
            <person name="Hao S.J."/>
            <person name="Liu W.Q."/>
            <person name="Lv M.Q."/>
            <person name="Zhang H.B."/>
            <person name="Liu Y."/>
            <person name="Hu-Tang G.R."/>
            <person name="Wang J.P."/>
            <person name="Wang J.H."/>
            <person name="Sun Y.H."/>
            <person name="Ni S.B."/>
            <person name="Chen W.B."/>
            <person name="Zhang X.C."/>
            <person name="Jiao Y.N."/>
            <person name="Eichler E.E."/>
            <person name="Li G.H."/>
            <person name="Liu X."/>
            <person name="Gao L.Z."/>
        </authorList>
    </citation>
    <scope>NUCLEOTIDE SEQUENCE [LARGE SCALE GENOMIC DNA]</scope>
    <source>
        <strain evidence="6">cv. GT1</strain>
        <tissue evidence="5">Leaf</tissue>
    </source>
</reference>
<dbReference type="EMBL" id="JAAGAX010000011">
    <property type="protein sequence ID" value="KAF2298059.1"/>
    <property type="molecule type" value="Genomic_DNA"/>
</dbReference>
<dbReference type="AlphaFoldDB" id="A0A6A6LEI2"/>
<evidence type="ECO:0000313" key="6">
    <source>
        <dbReference type="Proteomes" id="UP000467840"/>
    </source>
</evidence>
<evidence type="ECO:0000313" key="5">
    <source>
        <dbReference type="EMBL" id="KAF2298059.1"/>
    </source>
</evidence>
<feature type="region of interest" description="Disordered" evidence="3">
    <location>
        <begin position="217"/>
        <end position="265"/>
    </location>
</feature>
<accession>A0A6A6LEI2</accession>
<dbReference type="PANTHER" id="PTHR32295">
    <property type="entry name" value="IQ-DOMAIN 5-RELATED"/>
    <property type="match status" value="1"/>
</dbReference>
<dbReference type="PANTHER" id="PTHR32295:SF244">
    <property type="entry name" value="PROTEIN IQ-DOMAIN 14-LIKE"/>
    <property type="match status" value="1"/>
</dbReference>
<evidence type="ECO:0000256" key="3">
    <source>
        <dbReference type="SAM" id="MobiDB-lite"/>
    </source>
</evidence>
<name>A0A6A6LEI2_HEVBR</name>
<organism evidence="5 6">
    <name type="scientific">Hevea brasiliensis</name>
    <name type="common">Para rubber tree</name>
    <name type="synonym">Siphonia brasiliensis</name>
    <dbReference type="NCBI Taxonomy" id="3981"/>
    <lineage>
        <taxon>Eukaryota</taxon>
        <taxon>Viridiplantae</taxon>
        <taxon>Streptophyta</taxon>
        <taxon>Embryophyta</taxon>
        <taxon>Tracheophyta</taxon>
        <taxon>Spermatophyta</taxon>
        <taxon>Magnoliopsida</taxon>
        <taxon>eudicotyledons</taxon>
        <taxon>Gunneridae</taxon>
        <taxon>Pentapetalae</taxon>
        <taxon>rosids</taxon>
        <taxon>fabids</taxon>
        <taxon>Malpighiales</taxon>
        <taxon>Euphorbiaceae</taxon>
        <taxon>Crotonoideae</taxon>
        <taxon>Micrandreae</taxon>
        <taxon>Hevea</taxon>
    </lineage>
</organism>
<protein>
    <recommendedName>
        <fullName evidence="4">DUF4005 domain-containing protein</fullName>
    </recommendedName>
</protein>
<feature type="region of interest" description="Disordered" evidence="3">
    <location>
        <begin position="347"/>
        <end position="373"/>
    </location>
</feature>
<feature type="compositionally biased region" description="Polar residues" evidence="3">
    <location>
        <begin position="31"/>
        <end position="41"/>
    </location>
</feature>
<feature type="domain" description="DUF4005" evidence="4">
    <location>
        <begin position="298"/>
        <end position="381"/>
    </location>
</feature>
<evidence type="ECO:0000256" key="1">
    <source>
        <dbReference type="ARBA" id="ARBA00022860"/>
    </source>
</evidence>
<evidence type="ECO:0000259" key="4">
    <source>
        <dbReference type="Pfam" id="PF13178"/>
    </source>
</evidence>
<feature type="compositionally biased region" description="Basic and acidic residues" evidence="3">
    <location>
        <begin position="225"/>
        <end position="239"/>
    </location>
</feature>
<dbReference type="PROSITE" id="PS50096">
    <property type="entry name" value="IQ"/>
    <property type="match status" value="1"/>
</dbReference>
<evidence type="ECO:0000256" key="2">
    <source>
        <dbReference type="ARBA" id="ARBA00024341"/>
    </source>
</evidence>
<comment type="caution">
    <text evidence="5">The sequence shown here is derived from an EMBL/GenBank/DDBJ whole genome shotgun (WGS) entry which is preliminary data.</text>
</comment>
<feature type="region of interest" description="Disordered" evidence="3">
    <location>
        <begin position="1"/>
        <end position="41"/>
    </location>
</feature>
<dbReference type="Proteomes" id="UP000467840">
    <property type="component" value="Chromosome 1"/>
</dbReference>
<sequence>MRKNSGRIREEHEQEEEEKMREKRRWPFKKPSSNHVQQCEANTTANNSESYFGCGAKASNCSGSSNSPSSSADGLVKLQALVRGHDVRKEAKLTLKCMQSMVRVQYRVCEQRARLSREGRRKSIFAETNGLWESRYLQDIRRRKSISRDLSSIPDDRDDCPYTSEEIEATLQSKKETASKRQKPLLMLSLARSPSASDEKELEEGTRWLDRLMATKQWESSSRTSADRREPIKTVETDTPRPCSYSTPTAARRSKSKSHQQKQHSPLLRAHRNLYFHQSPITPSPCKTIPLQVSSARPRCPKQKCCSAAQTPSVGSRYHHGICAGKNAATGAMPNYMAATESAKAWVRSHSAPSHRPSTSERERGGSAKKHLSYPAPEPHCGIGIGSCSFSQNLRRCYVYGLDLITEIGTQNKAER</sequence>
<proteinExistence type="inferred from homology"/>
<dbReference type="GO" id="GO:0005516">
    <property type="term" value="F:calmodulin binding"/>
    <property type="evidence" value="ECO:0007669"/>
    <property type="project" value="UniProtKB-KW"/>
</dbReference>
<keyword evidence="1" id="KW-0112">Calmodulin-binding</keyword>
<dbReference type="InterPro" id="IPR025064">
    <property type="entry name" value="DUF4005"/>
</dbReference>